<name>A0A940X355_9GAMM</name>
<evidence type="ECO:0000313" key="4">
    <source>
        <dbReference type="Proteomes" id="UP000673447"/>
    </source>
</evidence>
<dbReference type="InterPro" id="IPR005545">
    <property type="entry name" value="YCII"/>
</dbReference>
<reference evidence="3" key="2">
    <citation type="submission" date="2021-03" db="EMBL/GenBank/DDBJ databases">
        <authorList>
            <person name="Cao W."/>
        </authorList>
    </citation>
    <scope>NUCLEOTIDE SEQUENCE</scope>
    <source>
        <strain evidence="3">110414</strain>
    </source>
</reference>
<dbReference type="PANTHER" id="PTHR35174">
    <property type="entry name" value="BLL7171 PROTEIN-RELATED"/>
    <property type="match status" value="1"/>
</dbReference>
<dbReference type="Gene3D" id="3.30.70.1060">
    <property type="entry name" value="Dimeric alpha+beta barrel"/>
    <property type="match status" value="1"/>
</dbReference>
<sequence>MNESKLNEYLVISRGQWDADASPETIQAAIDQFYDWLDAHVAAGHMRRGSRLTREVALVTRKRTVTDGPFAEIKEMIGGFWFVLAPSLEAAAQLLSDSPTVQQGIFYEVRPLDPERASAHVVSSETPNQ</sequence>
<feature type="domain" description="YCII-related" evidence="2">
    <location>
        <begin position="21"/>
        <end position="110"/>
    </location>
</feature>
<reference evidence="3" key="1">
    <citation type="journal article" date="2016" name="Int. J. Syst. Evol. Microbiol.">
        <title>Pseudoxanthomonas helianthi sp. nov., isolated from roots of Jerusalem artichoke (Helianthus tuberosus).</title>
        <authorList>
            <person name="Kittiwongwattana C."/>
            <person name="Thawai C."/>
        </authorList>
    </citation>
    <scope>NUCLEOTIDE SEQUENCE</scope>
    <source>
        <strain evidence="3">110414</strain>
    </source>
</reference>
<evidence type="ECO:0000259" key="2">
    <source>
        <dbReference type="Pfam" id="PF03795"/>
    </source>
</evidence>
<proteinExistence type="inferred from homology"/>
<dbReference type="PANTHER" id="PTHR35174:SF3">
    <property type="entry name" value="BLL7171 PROTEIN"/>
    <property type="match status" value="1"/>
</dbReference>
<dbReference type="EMBL" id="JAGKTC010000001">
    <property type="protein sequence ID" value="MBP3983869.1"/>
    <property type="molecule type" value="Genomic_DNA"/>
</dbReference>
<comment type="caution">
    <text evidence="3">The sequence shown here is derived from an EMBL/GenBank/DDBJ whole genome shotgun (WGS) entry which is preliminary data.</text>
</comment>
<dbReference type="AlphaFoldDB" id="A0A940X355"/>
<organism evidence="3 4">
    <name type="scientific">Pseudoxanthomonas helianthi</name>
    <dbReference type="NCBI Taxonomy" id="1453541"/>
    <lineage>
        <taxon>Bacteria</taxon>
        <taxon>Pseudomonadati</taxon>
        <taxon>Pseudomonadota</taxon>
        <taxon>Gammaproteobacteria</taxon>
        <taxon>Lysobacterales</taxon>
        <taxon>Lysobacteraceae</taxon>
        <taxon>Pseudoxanthomonas</taxon>
    </lineage>
</organism>
<comment type="similarity">
    <text evidence="1">Belongs to the YciI family.</text>
</comment>
<dbReference type="SUPFAM" id="SSF54909">
    <property type="entry name" value="Dimeric alpha+beta barrel"/>
    <property type="match status" value="1"/>
</dbReference>
<dbReference type="Pfam" id="PF03795">
    <property type="entry name" value="YCII"/>
    <property type="match status" value="1"/>
</dbReference>
<keyword evidence="4" id="KW-1185">Reference proteome</keyword>
<dbReference type="Proteomes" id="UP000673447">
    <property type="component" value="Unassembled WGS sequence"/>
</dbReference>
<dbReference type="InterPro" id="IPR011008">
    <property type="entry name" value="Dimeric_a/b-barrel"/>
</dbReference>
<evidence type="ECO:0000313" key="3">
    <source>
        <dbReference type="EMBL" id="MBP3983869.1"/>
    </source>
</evidence>
<gene>
    <name evidence="3" type="ORF">J5837_05455</name>
</gene>
<evidence type="ECO:0000256" key="1">
    <source>
        <dbReference type="ARBA" id="ARBA00007689"/>
    </source>
</evidence>
<accession>A0A940X355</accession>
<protein>
    <recommendedName>
        <fullName evidence="2">YCII-related domain-containing protein</fullName>
    </recommendedName>
</protein>
<dbReference type="RefSeq" id="WP_210535686.1">
    <property type="nucleotide sequence ID" value="NZ_JAGKTC010000001.1"/>
</dbReference>